<dbReference type="GO" id="GO:0006950">
    <property type="term" value="P:response to stress"/>
    <property type="evidence" value="ECO:0007669"/>
    <property type="project" value="UniProtKB-ARBA"/>
</dbReference>
<comment type="function">
    <text evidence="7">May be involved in the degradation of misfolded endoplasmic reticulum (ER) luminal proteins.</text>
</comment>
<evidence type="ECO:0000256" key="2">
    <source>
        <dbReference type="ARBA" id="ARBA00008917"/>
    </source>
</evidence>
<keyword evidence="8" id="KW-1185">Reference proteome</keyword>
<dbReference type="GeneID" id="34622904"/>
<keyword evidence="5 7" id="KW-1133">Transmembrane helix</keyword>
<name>A0A6P6S1Z7_9EIME</name>
<dbReference type="RefSeq" id="XP_026193310.1">
    <property type="nucleotide sequence ID" value="XM_026337525.1"/>
</dbReference>
<accession>A0A6P6S1Z7</accession>
<evidence type="ECO:0000256" key="6">
    <source>
        <dbReference type="ARBA" id="ARBA00023136"/>
    </source>
</evidence>
<protein>
    <recommendedName>
        <fullName evidence="7">Derlin</fullName>
    </recommendedName>
</protein>
<organism evidence="8 9">
    <name type="scientific">Cyclospora cayetanensis</name>
    <dbReference type="NCBI Taxonomy" id="88456"/>
    <lineage>
        <taxon>Eukaryota</taxon>
        <taxon>Sar</taxon>
        <taxon>Alveolata</taxon>
        <taxon>Apicomplexa</taxon>
        <taxon>Conoidasida</taxon>
        <taxon>Coccidia</taxon>
        <taxon>Eucoccidiorida</taxon>
        <taxon>Eimeriorina</taxon>
        <taxon>Eimeriidae</taxon>
        <taxon>Cyclospora</taxon>
    </lineage>
</organism>
<evidence type="ECO:0000256" key="1">
    <source>
        <dbReference type="ARBA" id="ARBA00004477"/>
    </source>
</evidence>
<gene>
    <name evidence="9" type="primary">LOC34622904</name>
</gene>
<sequence length="212" mass="24795">MDQVDMFFTHVPPVTRVCLIASTVLMALCTLEIISPFSLYMNWQLVFTHGQVWRLITCFLFFGTFSLHFFWNVYVLIFYCSTLEEHRRSATFLWMLICTGSLLLAFSYIFGVSSYFFSGSMINVVTYIWGRRNPSTRLSIFFMPVQAPYLPFLLALLSLLVGWNMADHLVGIAVGHFYYFFEDVYPLLPTSKGFRIFRTPRPLMWLLKQSEN</sequence>
<reference evidence="9" key="1">
    <citation type="submission" date="2025-08" db="UniProtKB">
        <authorList>
            <consortium name="RefSeq"/>
        </authorList>
    </citation>
    <scope>IDENTIFICATION</scope>
</reference>
<dbReference type="OrthoDB" id="1716531at2759"/>
<feature type="transmembrane region" description="Helical" evidence="7">
    <location>
        <begin position="20"/>
        <end position="40"/>
    </location>
</feature>
<evidence type="ECO:0000256" key="7">
    <source>
        <dbReference type="RuleBase" id="RU363059"/>
    </source>
</evidence>
<dbReference type="InterPro" id="IPR007599">
    <property type="entry name" value="DER1"/>
</dbReference>
<comment type="similarity">
    <text evidence="2 7">Belongs to the derlin family.</text>
</comment>
<comment type="subcellular location">
    <subcellularLocation>
        <location evidence="1 7">Endoplasmic reticulum membrane</location>
        <topology evidence="1 7">Multi-pass membrane protein</topology>
    </subcellularLocation>
</comment>
<proteinExistence type="inferred from homology"/>
<keyword evidence="4 7" id="KW-0256">Endoplasmic reticulum</keyword>
<evidence type="ECO:0000256" key="5">
    <source>
        <dbReference type="ARBA" id="ARBA00022989"/>
    </source>
</evidence>
<dbReference type="PANTHER" id="PTHR11009">
    <property type="entry name" value="DER1-LIKE PROTEIN, DERLIN"/>
    <property type="match status" value="1"/>
</dbReference>
<keyword evidence="3 7" id="KW-0812">Transmembrane</keyword>
<dbReference type="InterPro" id="IPR035952">
    <property type="entry name" value="Rhomboid-like_sf"/>
</dbReference>
<evidence type="ECO:0000256" key="4">
    <source>
        <dbReference type="ARBA" id="ARBA00022824"/>
    </source>
</evidence>
<dbReference type="Proteomes" id="UP000515125">
    <property type="component" value="Unplaced"/>
</dbReference>
<feature type="transmembrane region" description="Helical" evidence="7">
    <location>
        <begin position="138"/>
        <end position="163"/>
    </location>
</feature>
<dbReference type="GO" id="GO:0005789">
    <property type="term" value="C:endoplasmic reticulum membrane"/>
    <property type="evidence" value="ECO:0007669"/>
    <property type="project" value="UniProtKB-SubCell"/>
</dbReference>
<evidence type="ECO:0000313" key="8">
    <source>
        <dbReference type="Proteomes" id="UP000515125"/>
    </source>
</evidence>
<evidence type="ECO:0000256" key="3">
    <source>
        <dbReference type="ARBA" id="ARBA00022692"/>
    </source>
</evidence>
<dbReference type="AlphaFoldDB" id="A0A6P6S1Z7"/>
<dbReference type="SUPFAM" id="SSF144091">
    <property type="entry name" value="Rhomboid-like"/>
    <property type="match status" value="1"/>
</dbReference>
<dbReference type="Gene3D" id="1.20.1540.10">
    <property type="entry name" value="Rhomboid-like"/>
    <property type="match status" value="1"/>
</dbReference>
<dbReference type="Pfam" id="PF04511">
    <property type="entry name" value="DER1"/>
    <property type="match status" value="1"/>
</dbReference>
<keyword evidence="6 7" id="KW-0472">Membrane</keyword>
<feature type="transmembrane region" description="Helical" evidence="7">
    <location>
        <begin position="91"/>
        <end position="117"/>
    </location>
</feature>
<feature type="transmembrane region" description="Helical" evidence="7">
    <location>
        <begin position="52"/>
        <end position="71"/>
    </location>
</feature>
<evidence type="ECO:0000313" key="9">
    <source>
        <dbReference type="RefSeq" id="XP_026193310.1"/>
    </source>
</evidence>